<evidence type="ECO:0000313" key="2">
    <source>
        <dbReference type="WBParaSite" id="ACAC_0000590101-mRNA-1"/>
    </source>
</evidence>
<organism evidence="1 2">
    <name type="scientific">Angiostrongylus cantonensis</name>
    <name type="common">Rat lungworm</name>
    <dbReference type="NCBI Taxonomy" id="6313"/>
    <lineage>
        <taxon>Eukaryota</taxon>
        <taxon>Metazoa</taxon>
        <taxon>Ecdysozoa</taxon>
        <taxon>Nematoda</taxon>
        <taxon>Chromadorea</taxon>
        <taxon>Rhabditida</taxon>
        <taxon>Rhabditina</taxon>
        <taxon>Rhabditomorpha</taxon>
        <taxon>Strongyloidea</taxon>
        <taxon>Metastrongylidae</taxon>
        <taxon>Angiostrongylus</taxon>
    </lineage>
</organism>
<accession>A0A0K0D756</accession>
<reference evidence="1" key="1">
    <citation type="submission" date="2012-09" db="EMBL/GenBank/DDBJ databases">
        <authorList>
            <person name="Martin A.A."/>
        </authorList>
    </citation>
    <scope>NUCLEOTIDE SEQUENCE</scope>
</reference>
<protein>
    <submittedName>
        <fullName evidence="2">SAM-dependent methyltransferase</fullName>
    </submittedName>
</protein>
<keyword evidence="1" id="KW-1185">Reference proteome</keyword>
<name>A0A0K0D756_ANGCA</name>
<evidence type="ECO:0000313" key="1">
    <source>
        <dbReference type="Proteomes" id="UP000035642"/>
    </source>
</evidence>
<sequence length="52" mass="5916">MNNSFSRECLDLSLSCRHSGQWDASVETRHLKGLGADGSLVFDDDPYPRFQR</sequence>
<dbReference type="Proteomes" id="UP000035642">
    <property type="component" value="Unassembled WGS sequence"/>
</dbReference>
<proteinExistence type="predicted"/>
<reference evidence="2" key="2">
    <citation type="submission" date="2017-02" db="UniProtKB">
        <authorList>
            <consortium name="WormBaseParasite"/>
        </authorList>
    </citation>
    <scope>IDENTIFICATION</scope>
</reference>
<dbReference type="WBParaSite" id="ACAC_0000590101-mRNA-1">
    <property type="protein sequence ID" value="ACAC_0000590101-mRNA-1"/>
    <property type="gene ID" value="ACAC_0000590101"/>
</dbReference>
<dbReference type="AlphaFoldDB" id="A0A0K0D756"/>